<feature type="region of interest" description="Disordered" evidence="1">
    <location>
        <begin position="49"/>
        <end position="69"/>
    </location>
</feature>
<evidence type="ECO:0000313" key="2">
    <source>
        <dbReference type="EMBL" id="KAH0619053.1"/>
    </source>
</evidence>
<sequence length="90" mass="9405">MFSTAATKEGQQEVKPCLGMLSQTSITCGTAIISLPGIQKEKHGPISPSCFCSTQQSSHPSGSSSLPAPPNPSLYYRLRALSSAQAPLVL</sequence>
<keyword evidence="3" id="KW-1185">Reference proteome</keyword>
<accession>A0ABQ7SNY8</accession>
<dbReference type="Proteomes" id="UP000826234">
    <property type="component" value="Unassembled WGS sequence"/>
</dbReference>
<evidence type="ECO:0000256" key="1">
    <source>
        <dbReference type="SAM" id="MobiDB-lite"/>
    </source>
</evidence>
<proteinExistence type="predicted"/>
<gene>
    <name evidence="2" type="ORF">JD844_018676</name>
</gene>
<evidence type="ECO:0000313" key="3">
    <source>
        <dbReference type="Proteomes" id="UP000826234"/>
    </source>
</evidence>
<dbReference type="EMBL" id="JAIPUX010005289">
    <property type="protein sequence ID" value="KAH0619053.1"/>
    <property type="molecule type" value="Genomic_DNA"/>
</dbReference>
<protein>
    <submittedName>
        <fullName evidence="2">Uncharacterized protein</fullName>
    </submittedName>
</protein>
<name>A0ABQ7SNY8_PHRPL</name>
<organism evidence="2 3">
    <name type="scientific">Phrynosoma platyrhinos</name>
    <name type="common">Desert horned lizard</name>
    <dbReference type="NCBI Taxonomy" id="52577"/>
    <lineage>
        <taxon>Eukaryota</taxon>
        <taxon>Metazoa</taxon>
        <taxon>Chordata</taxon>
        <taxon>Craniata</taxon>
        <taxon>Vertebrata</taxon>
        <taxon>Euteleostomi</taxon>
        <taxon>Lepidosauria</taxon>
        <taxon>Squamata</taxon>
        <taxon>Bifurcata</taxon>
        <taxon>Unidentata</taxon>
        <taxon>Episquamata</taxon>
        <taxon>Toxicofera</taxon>
        <taxon>Iguania</taxon>
        <taxon>Phrynosomatidae</taxon>
        <taxon>Phrynosomatinae</taxon>
        <taxon>Phrynosoma</taxon>
    </lineage>
</organism>
<comment type="caution">
    <text evidence="2">The sequence shown here is derived from an EMBL/GenBank/DDBJ whole genome shotgun (WGS) entry which is preliminary data.</text>
</comment>
<feature type="compositionally biased region" description="Low complexity" evidence="1">
    <location>
        <begin position="57"/>
        <end position="66"/>
    </location>
</feature>
<reference evidence="2 3" key="1">
    <citation type="journal article" date="2022" name="Gigascience">
        <title>A chromosome-level genome assembly and annotation of the desert horned lizard, Phrynosoma platyrhinos, provides insight into chromosomal rearrangements among reptiles.</title>
        <authorList>
            <person name="Koochekian N."/>
            <person name="Ascanio A."/>
            <person name="Farleigh K."/>
            <person name="Card D.C."/>
            <person name="Schield D.R."/>
            <person name="Castoe T.A."/>
            <person name="Jezkova T."/>
        </authorList>
    </citation>
    <scope>NUCLEOTIDE SEQUENCE [LARGE SCALE GENOMIC DNA]</scope>
    <source>
        <strain evidence="2">NK-2021</strain>
    </source>
</reference>